<proteinExistence type="predicted"/>
<accession>A0A1I7YF83</accession>
<keyword evidence="1" id="KW-0812">Transmembrane</keyword>
<keyword evidence="1" id="KW-1133">Transmembrane helix</keyword>
<reference evidence="3" key="1">
    <citation type="submission" date="2016-11" db="UniProtKB">
        <authorList>
            <consortium name="WormBaseParasite"/>
        </authorList>
    </citation>
    <scope>IDENTIFICATION</scope>
</reference>
<sequence length="86" mass="9801">MLRQPRTNLSELILQIQNDAEPPLSRWNLLCLSTVTALVSFLGVFLLVRLCLRFHRRRQVAGRAPLKSETTSSFLLDTAAMRYDAV</sequence>
<keyword evidence="1" id="KW-0472">Membrane</keyword>
<evidence type="ECO:0000313" key="3">
    <source>
        <dbReference type="WBParaSite" id="L893_g15530.t1"/>
    </source>
</evidence>
<evidence type="ECO:0000313" key="2">
    <source>
        <dbReference type="Proteomes" id="UP000095287"/>
    </source>
</evidence>
<feature type="transmembrane region" description="Helical" evidence="1">
    <location>
        <begin position="27"/>
        <end position="48"/>
    </location>
</feature>
<evidence type="ECO:0000256" key="1">
    <source>
        <dbReference type="SAM" id="Phobius"/>
    </source>
</evidence>
<dbReference type="Proteomes" id="UP000095287">
    <property type="component" value="Unplaced"/>
</dbReference>
<dbReference type="AlphaFoldDB" id="A0A1I7YF83"/>
<dbReference type="WBParaSite" id="L893_g15530.t1">
    <property type="protein sequence ID" value="L893_g15530.t1"/>
    <property type="gene ID" value="L893_g15530"/>
</dbReference>
<name>A0A1I7YF83_9BILA</name>
<keyword evidence="2" id="KW-1185">Reference proteome</keyword>
<organism evidence="2 3">
    <name type="scientific">Steinernema glaseri</name>
    <dbReference type="NCBI Taxonomy" id="37863"/>
    <lineage>
        <taxon>Eukaryota</taxon>
        <taxon>Metazoa</taxon>
        <taxon>Ecdysozoa</taxon>
        <taxon>Nematoda</taxon>
        <taxon>Chromadorea</taxon>
        <taxon>Rhabditida</taxon>
        <taxon>Tylenchina</taxon>
        <taxon>Panagrolaimomorpha</taxon>
        <taxon>Strongyloidoidea</taxon>
        <taxon>Steinernematidae</taxon>
        <taxon>Steinernema</taxon>
    </lineage>
</organism>
<protein>
    <submittedName>
        <fullName evidence="3">Transmembrane protein</fullName>
    </submittedName>
</protein>